<name>A0A1M5Y769_9CLOT</name>
<feature type="non-terminal residue" evidence="1">
    <location>
        <position position="1"/>
    </location>
</feature>
<evidence type="ECO:0000313" key="1">
    <source>
        <dbReference type="EMBL" id="SHI07945.1"/>
    </source>
</evidence>
<dbReference type="SUPFAM" id="SSF55136">
    <property type="entry name" value="Probable bacterial effector-binding domain"/>
    <property type="match status" value="1"/>
</dbReference>
<dbReference type="EMBL" id="FQXM01000064">
    <property type="protein sequence ID" value="SHI07945.1"/>
    <property type="molecule type" value="Genomic_DNA"/>
</dbReference>
<evidence type="ECO:0008006" key="3">
    <source>
        <dbReference type="Google" id="ProtNLM"/>
    </source>
</evidence>
<protein>
    <recommendedName>
        <fullName evidence="3">GyrI-like small molecule binding domain-containing protein</fullName>
    </recommendedName>
</protein>
<accession>A0A1M5Y769</accession>
<dbReference type="AlphaFoldDB" id="A0A1M5Y769"/>
<dbReference type="STRING" id="1121316.SAMN02745207_04259"/>
<sequence>LKKEFKLVNALYVRHEGNPILMQNTYNELNQYIQSNNLQPITSAYNVAVNEVNDPSKLDEAVIDIYIGVNPNKI</sequence>
<dbReference type="InterPro" id="IPR011256">
    <property type="entry name" value="Reg_factor_effector_dom_sf"/>
</dbReference>
<organism evidence="1 2">
    <name type="scientific">Clostridium grantii DSM 8605</name>
    <dbReference type="NCBI Taxonomy" id="1121316"/>
    <lineage>
        <taxon>Bacteria</taxon>
        <taxon>Bacillati</taxon>
        <taxon>Bacillota</taxon>
        <taxon>Clostridia</taxon>
        <taxon>Eubacteriales</taxon>
        <taxon>Clostridiaceae</taxon>
        <taxon>Clostridium</taxon>
    </lineage>
</organism>
<reference evidence="1 2" key="1">
    <citation type="submission" date="2016-11" db="EMBL/GenBank/DDBJ databases">
        <authorList>
            <person name="Jaros S."/>
            <person name="Januszkiewicz K."/>
            <person name="Wedrychowicz H."/>
        </authorList>
    </citation>
    <scope>NUCLEOTIDE SEQUENCE [LARGE SCALE GENOMIC DNA]</scope>
    <source>
        <strain evidence="1 2">DSM 8605</strain>
    </source>
</reference>
<evidence type="ECO:0000313" key="2">
    <source>
        <dbReference type="Proteomes" id="UP000184447"/>
    </source>
</evidence>
<proteinExistence type="predicted"/>
<keyword evidence="2" id="KW-1185">Reference proteome</keyword>
<gene>
    <name evidence="1" type="ORF">SAMN02745207_04259</name>
</gene>
<dbReference type="Proteomes" id="UP000184447">
    <property type="component" value="Unassembled WGS sequence"/>
</dbReference>
<dbReference type="Gene3D" id="3.20.80.10">
    <property type="entry name" value="Regulatory factor, effector binding domain"/>
    <property type="match status" value="1"/>
</dbReference>